<name>A0ABP5TUY8_9PSEU</name>
<sequence length="120" mass="13098">MQANSRQGSLGDEVERLLLEYETALAEAGLLGRHSHPADEPQELRRLRAQLIGQAEDLPAEQLPRAQCAHCEGAREVAAKQVHRDESDGPQITTSRRLCPNCWGTGLALSHAQEPPELSG</sequence>
<comment type="caution">
    <text evidence="1">The sequence shown here is derived from an EMBL/GenBank/DDBJ whole genome shotgun (WGS) entry which is preliminary data.</text>
</comment>
<dbReference type="RefSeq" id="WP_344135993.1">
    <property type="nucleotide sequence ID" value="NZ_BAAARA010000021.1"/>
</dbReference>
<dbReference type="EMBL" id="BAAARA010000021">
    <property type="protein sequence ID" value="GAA2359674.1"/>
    <property type="molecule type" value="Genomic_DNA"/>
</dbReference>
<evidence type="ECO:0000313" key="1">
    <source>
        <dbReference type="EMBL" id="GAA2359674.1"/>
    </source>
</evidence>
<reference evidence="2" key="1">
    <citation type="journal article" date="2019" name="Int. J. Syst. Evol. Microbiol.">
        <title>The Global Catalogue of Microorganisms (GCM) 10K type strain sequencing project: providing services to taxonomists for standard genome sequencing and annotation.</title>
        <authorList>
            <consortium name="The Broad Institute Genomics Platform"/>
            <consortium name="The Broad Institute Genome Sequencing Center for Infectious Disease"/>
            <person name="Wu L."/>
            <person name="Ma J."/>
        </authorList>
    </citation>
    <scope>NUCLEOTIDE SEQUENCE [LARGE SCALE GENOMIC DNA]</scope>
    <source>
        <strain evidence="2">JCM 16221</strain>
    </source>
</reference>
<accession>A0ABP5TUY8</accession>
<organism evidence="1 2">
    <name type="scientific">Saccharopolyspora halophila</name>
    <dbReference type="NCBI Taxonomy" id="405551"/>
    <lineage>
        <taxon>Bacteria</taxon>
        <taxon>Bacillati</taxon>
        <taxon>Actinomycetota</taxon>
        <taxon>Actinomycetes</taxon>
        <taxon>Pseudonocardiales</taxon>
        <taxon>Pseudonocardiaceae</taxon>
        <taxon>Saccharopolyspora</taxon>
    </lineage>
</organism>
<protein>
    <submittedName>
        <fullName evidence="1">Uncharacterized protein</fullName>
    </submittedName>
</protein>
<keyword evidence="2" id="KW-1185">Reference proteome</keyword>
<proteinExistence type="predicted"/>
<evidence type="ECO:0000313" key="2">
    <source>
        <dbReference type="Proteomes" id="UP001501218"/>
    </source>
</evidence>
<dbReference type="Proteomes" id="UP001501218">
    <property type="component" value="Unassembled WGS sequence"/>
</dbReference>
<gene>
    <name evidence="1" type="ORF">GCM10009854_43140</name>
</gene>